<feature type="domain" description="RRM" evidence="5">
    <location>
        <begin position="61"/>
        <end position="134"/>
    </location>
</feature>
<reference evidence="6" key="1">
    <citation type="journal article" date="2022" name="bioRxiv">
        <title>Genomics of Preaxostyla Flagellates Illuminates Evolutionary Transitions and the Path Towards Mitochondrial Loss.</title>
        <authorList>
            <person name="Novak L.V.F."/>
            <person name="Treitli S.C."/>
            <person name="Pyrih J."/>
            <person name="Halakuc P."/>
            <person name="Pipaliya S.V."/>
            <person name="Vacek V."/>
            <person name="Brzon O."/>
            <person name="Soukal P."/>
            <person name="Eme L."/>
            <person name="Dacks J.B."/>
            <person name="Karnkowska A."/>
            <person name="Elias M."/>
            <person name="Hampl V."/>
        </authorList>
    </citation>
    <scope>NUCLEOTIDE SEQUENCE</scope>
    <source>
        <strain evidence="6">RCP-MX</strain>
    </source>
</reference>
<dbReference type="Proteomes" id="UP001141327">
    <property type="component" value="Unassembled WGS sequence"/>
</dbReference>
<feature type="region of interest" description="Disordered" evidence="3">
    <location>
        <begin position="212"/>
        <end position="249"/>
    </location>
</feature>
<keyword evidence="4" id="KW-0812">Transmembrane</keyword>
<dbReference type="PROSITE" id="PS50102">
    <property type="entry name" value="RRM"/>
    <property type="match status" value="2"/>
</dbReference>
<feature type="compositionally biased region" description="Low complexity" evidence="3">
    <location>
        <begin position="513"/>
        <end position="526"/>
    </location>
</feature>
<keyword evidence="4" id="KW-1133">Transmembrane helix</keyword>
<dbReference type="InterPro" id="IPR035979">
    <property type="entry name" value="RBD_domain_sf"/>
</dbReference>
<feature type="transmembrane region" description="Helical" evidence="4">
    <location>
        <begin position="637"/>
        <end position="656"/>
    </location>
</feature>
<comment type="caution">
    <text evidence="6">The sequence shown here is derived from an EMBL/GenBank/DDBJ whole genome shotgun (WGS) entry which is preliminary data.</text>
</comment>
<accession>A0ABQ8U8T1</accession>
<protein>
    <submittedName>
        <fullName evidence="6">Meiosis protein mei2</fullName>
    </submittedName>
</protein>
<evidence type="ECO:0000256" key="3">
    <source>
        <dbReference type="SAM" id="MobiDB-lite"/>
    </source>
</evidence>
<feature type="compositionally biased region" description="Pro residues" evidence="3">
    <location>
        <begin position="324"/>
        <end position="338"/>
    </location>
</feature>
<gene>
    <name evidence="6" type="ORF">PAPYR_10894</name>
</gene>
<evidence type="ECO:0000256" key="2">
    <source>
        <dbReference type="PROSITE-ProRule" id="PRU00176"/>
    </source>
</evidence>
<feature type="transmembrane region" description="Helical" evidence="4">
    <location>
        <begin position="607"/>
        <end position="625"/>
    </location>
</feature>
<keyword evidence="1 2" id="KW-0694">RNA-binding</keyword>
<keyword evidence="4" id="KW-0472">Membrane</keyword>
<feature type="region of interest" description="Disordered" evidence="3">
    <location>
        <begin position="384"/>
        <end position="404"/>
    </location>
</feature>
<dbReference type="Pfam" id="PF00076">
    <property type="entry name" value="RRM_1"/>
    <property type="match status" value="2"/>
</dbReference>
<feature type="compositionally biased region" description="Low complexity" evidence="3">
    <location>
        <begin position="228"/>
        <end position="249"/>
    </location>
</feature>
<feature type="domain" description="RRM" evidence="5">
    <location>
        <begin position="145"/>
        <end position="218"/>
    </location>
</feature>
<sequence>MNARDPFPIPQFLAPQQRQIPPLWQAQPPPAPSFFPPVVLPPVPTSPTASQGGSDHTYSSRTLLVSNVFQPIPDQELNAFFARFGPLRSLDTTNKPRGLLTVTFFDLRDAEAAHRQLRSPGLRHLRWDVHYSPPTGPGGLDHNHGTLVVFNLDPSTTNEDLRIVFRQFGEIKEIRETPGKKYHRFLEFYDSRHAERAMRVMKKVNINGKKVKIEFSRPGGVHRPAPGSGSNPAQQPAAPSSPTGSQGDPVSSALLALLAQRMAAGNVPDPQAILQLMQAHQLQMQQQQQAQQLGDAAALLHFLATQPQQPPSQPQSPVMRMPRWSPPHPLPPPPPPPQAAAAALAPPSPDQLAAFLQALSLAGPLPAPADHPMTTGALPIPRLRPGSPASFSEGSSPSPPMNRHQIMTRSPSAALERPAPLMMMDRMGMARCPSAPGVGYPRSPTIMPPTPLLRAPLSEIDVRSDGSPMPGSPLALDTFSDGGGSLHSPLSRASDSMGFGAPSADHSGAGGFPPESSSPHSGTSSPRGLLGFSGTLIPLSLSNGGAAAPGGFGSEADEMSPHVRHTHLGDTSCVRLISQSVPLLHTHTYPIPNEPIKRPPQGIPSPTGAVTFVLSLLPLWFLFYFPCLCQCVRGLAGLWPAFCAVQIPFIFSWSIARLPSPSSGMRRMYVPSLSLIIIIINRGAPSGRGNAVGVVVCPTPAIFLRVRPAVRSSGMPQLLKYVLWRSLILALLFCVAHSSKILDLENFGDVQFRRNSTLANSGALIPCTEETKSGVFSLTFGGTLPGDLAWSCSASGDFVAQFRVTFSGYVIVCAYGFALGSPLLVTSVTNYPAPTAAYSAIELMPWPRPNHIMYLSTMTGANWLQIDPVGSVRYLSPYIDTRGAGFWEATTRYGGGYDITSSLSYISLNTGALGQPTVWTAWTLHTWLALPALPATLHVMSAFGVPVFHGIELRADNSAWVDTYTYGSISGLVEMNRPFLLTFVRTGASSGSLYINGVLLRNGIVGATSVASCDKWELKAVGTYWEVALIDGAQSATNVLCWYEATRMRFGQPSISPVNSLALQAGATYPALTIFGGTNNDKVPCQTSTAGNQFKVMANTGEELTNVAWSCTTAGLFQAVVTVTKPGSYSLEVRPQSLAGVLLGPSYPVVVSPGPIVPATTRFLATDTLAGALTSVLIAPHDAYGNQIPCTNTAVSSALILKFAGSVPAGLTWSCMAGGHRGTSTDAGYHHHMLQSSIPLGLSTTDTLYSWVWIDPQNAVRCLTMQFCTTTPVWHVAYWGADCLADVAGAIPARVRIGDLPRPARWARLEVPIASLALESLAINRMSFGAADGLAAYGPAGIRTAAGVETDYVTDHFPTGATVGVGALTESWTFVGPLGLLDPLTDSALTATLQGPALFRASWSPTLAGVFPVVVARASDALQLGTANIRVEVGPAARPQSSVLAAALQQVAGTPFDILILARDVLSNEVPCDPVQSRQDYTLIWPGADSPTFICATQAHRVTAGPSLFRLDLGLTTAMAPSQPGDAFYAWVHLDPTMAPQTLVLQWDCGGSWTSPAVWGDHSLILGSFLDMGPLPTLGRWVRLAVGADLLPEVTTADPATGFAFGLAGGRGACGQTGLLHAGGTEVPSPTSPDPTGLIGPLDWLAPYAAPSAYLPSQGVGATVMMTTAQRTAGTDTVTLKFPVGAVAVPITITPGPLDPSAGRFVAPEVTTAGELYAVVASPRDQYNNLIPWTAATAATTLAVPAFPSEVRWLAGAGGHRTNLDAGQHGASMSAPGGAVTPPAGSRLFVWAYLDPDPDHRPPGLAITWTSGGVAHGPALWGEVGGAGATSPLPRMALPPLGRWVRLEVPADGLGLGGRPLEGFARLVPGGRAAFGAVGYLPPGAGDADEVVWFACGPPDPGATFATTGGDGFEWFGSDDMLDPFAPTLVGRACGVTPVFVGVWRPTLVGSYPVAVTPAGQPTSPLGGGAEIQLLVTCGPISKDHSLISGAPDTATMGATATVRLTGRDAYLNQVPCAVDLPMPFGLLWDGVPLANLTWTWACDIEGTDEWIISLTVPSRVLAGTVEVAAFLGQELVTTGNASVAIITGPHPYGSRYMPEI</sequence>
<evidence type="ECO:0000259" key="5">
    <source>
        <dbReference type="PROSITE" id="PS50102"/>
    </source>
</evidence>
<dbReference type="InterPro" id="IPR012677">
    <property type="entry name" value="Nucleotide-bd_a/b_plait_sf"/>
</dbReference>
<name>A0ABQ8U8T1_9EUKA</name>
<feature type="compositionally biased region" description="Low complexity" evidence="3">
    <location>
        <begin position="385"/>
        <end position="396"/>
    </location>
</feature>
<feature type="region of interest" description="Disordered" evidence="3">
    <location>
        <begin position="306"/>
        <end position="346"/>
    </location>
</feature>
<dbReference type="EMBL" id="JAPMOS010000159">
    <property type="protein sequence ID" value="KAJ4454413.1"/>
    <property type="molecule type" value="Genomic_DNA"/>
</dbReference>
<organism evidence="6 7">
    <name type="scientific">Paratrimastix pyriformis</name>
    <dbReference type="NCBI Taxonomy" id="342808"/>
    <lineage>
        <taxon>Eukaryota</taxon>
        <taxon>Metamonada</taxon>
        <taxon>Preaxostyla</taxon>
        <taxon>Paratrimastigidae</taxon>
        <taxon>Paratrimastix</taxon>
    </lineage>
</organism>
<keyword evidence="7" id="KW-1185">Reference proteome</keyword>
<dbReference type="InterPro" id="IPR000504">
    <property type="entry name" value="RRM_dom"/>
</dbReference>
<evidence type="ECO:0000256" key="1">
    <source>
        <dbReference type="ARBA" id="ARBA00022884"/>
    </source>
</evidence>
<dbReference type="PANTHER" id="PTHR23189">
    <property type="entry name" value="RNA RECOGNITION MOTIF-CONTAINING"/>
    <property type="match status" value="1"/>
</dbReference>
<dbReference type="Gene3D" id="3.30.70.330">
    <property type="match status" value="2"/>
</dbReference>
<proteinExistence type="predicted"/>
<dbReference type="SMART" id="SM00360">
    <property type="entry name" value="RRM"/>
    <property type="match status" value="2"/>
</dbReference>
<evidence type="ECO:0000313" key="7">
    <source>
        <dbReference type="Proteomes" id="UP001141327"/>
    </source>
</evidence>
<feature type="region of interest" description="Disordered" evidence="3">
    <location>
        <begin position="464"/>
        <end position="527"/>
    </location>
</feature>
<evidence type="ECO:0000256" key="4">
    <source>
        <dbReference type="SAM" id="Phobius"/>
    </source>
</evidence>
<evidence type="ECO:0000313" key="6">
    <source>
        <dbReference type="EMBL" id="KAJ4454413.1"/>
    </source>
</evidence>
<dbReference type="SUPFAM" id="SSF54928">
    <property type="entry name" value="RNA-binding domain, RBD"/>
    <property type="match status" value="1"/>
</dbReference>